<feature type="region of interest" description="Disordered" evidence="7">
    <location>
        <begin position="1"/>
        <end position="218"/>
    </location>
</feature>
<sequence length="1138" mass="127475">MLSMESADITLSLRPGGEDGEILEDGEIDDEDLERDEEATESHANEKDDPDVINDEEAIEESEDDDKKRHHKKSHHRRRKRKHEKDDRRSEEKKSRHKKRKGEEASEEGGDSPPSRKKKKRRKHGKKDRESTSPENDTDSHYTSNTKRSSSSPPLPSEQMYGYDMYNAMSSTYDDTNNYSQSNYNQTPTYNTSGNMSGYPYNADTYTQEHDYSSGSDSCYSDFESHLKQYQSYKQNKDKIGSNNDVSDEDNYYSVGFDTTERRRRHQNDDSRTSRRQHGDKRRSASSRNMGTPSDDRSHTSSKDNQPVCRYYQEGHCGKGEKCIYRHQLGSKKRFKKYSELCHHYMNGYCQLGDKCNYMHEEYPCRYFHTGTQCISGENCRYSHDPLNEQTKEIIEKFQEEGLRESKEIEELEKAGIKPLQKPPPGIGLLPTPPAGMALVSHGKLPPPGQGHRVKKSSSKIPSIFDIKVEPTPEMQKKIDANTVTSLKMLEEELKAGTVSIPNPIHDSARTGGGLLPIPGTGTGLLKAPLLPNFPPTPSLLGTPPGPPVMIPPSVPPLPTLPPGNATPPWIQRQQAMLKQQQEARSFYENYYATSQPTTKAPDTSQDEGQPGRNVEQGTLNNAGAKKKDEEVPDDDHLDHEDDIKVDEDVIRMDDHEEITESVVRVPDFLPAKQKALFMRIHQNRSMSEEKKQNNYLDEANARKDSSADNWTYSSDEEDSLMSSQTKDPRRMKSNSSIQSIMQMISNKQTSSESTVDTKLLSKVADVISMTPSVPGLSKTHNATVISSSVGKTMMSPPQQRPLHRERKSSSSDMSPSHPSQHHHPLRRRLSTSELLKEPATIPLVTKHNTDSIHSAHPDPRMSLSRLFGKTRTEFKATLPHFSKDVILPSSNLRGLRITLSSDTAKSNVSTENVDPRASQSRLKMDPRSKGKSLNDPRLRGRATSITKTSPPHIAALQKPKQFIPPKPTALLMKPSSSVIPSLPELNLDFASIQEDKTKSAGSEKSPTNSEEPLVRLPKLLRGSVRPANRRISQSPPRNQSSKEDSTSPTAPYDPRFIRAAASSKPAPYDPRVLNHQTTTAPTTSVPPLYDPRVSNNDAQKRTIPLPKLTPAPGYIARHSPEKNGNSHDLPSGEAGDF</sequence>
<keyword evidence="4 6" id="KW-0863">Zinc-finger</keyword>
<evidence type="ECO:0000256" key="5">
    <source>
        <dbReference type="ARBA" id="ARBA00022833"/>
    </source>
</evidence>
<keyword evidence="3" id="KW-0677">Repeat</keyword>
<organism evidence="9 10">
    <name type="scientific">Clavelina lepadiformis</name>
    <name type="common">Light-bulb sea squirt</name>
    <name type="synonym">Ascidia lepadiformis</name>
    <dbReference type="NCBI Taxonomy" id="159417"/>
    <lineage>
        <taxon>Eukaryota</taxon>
        <taxon>Metazoa</taxon>
        <taxon>Chordata</taxon>
        <taxon>Tunicata</taxon>
        <taxon>Ascidiacea</taxon>
        <taxon>Aplousobranchia</taxon>
        <taxon>Clavelinidae</taxon>
        <taxon>Clavelina</taxon>
    </lineage>
</organism>
<dbReference type="SMART" id="SM00356">
    <property type="entry name" value="ZnF_C3H1"/>
    <property type="match status" value="3"/>
</dbReference>
<feature type="compositionally biased region" description="Basic residues" evidence="7">
    <location>
        <begin position="820"/>
        <end position="829"/>
    </location>
</feature>
<keyword evidence="10" id="KW-1185">Reference proteome</keyword>
<reference evidence="9 10" key="1">
    <citation type="submission" date="2024-02" db="EMBL/GenBank/DDBJ databases">
        <authorList>
            <person name="Daric V."/>
            <person name="Darras S."/>
        </authorList>
    </citation>
    <scope>NUCLEOTIDE SEQUENCE [LARGE SCALE GENOMIC DNA]</scope>
</reference>
<keyword evidence="2 6" id="KW-0479">Metal-binding</keyword>
<feature type="compositionally biased region" description="Polar residues" evidence="7">
    <location>
        <begin position="572"/>
        <end position="583"/>
    </location>
</feature>
<feature type="region of interest" description="Disordered" evidence="7">
    <location>
        <begin position="903"/>
        <end position="961"/>
    </location>
</feature>
<feature type="zinc finger region" description="C3H1-type" evidence="6">
    <location>
        <begin position="364"/>
        <end position="387"/>
    </location>
</feature>
<dbReference type="PROSITE" id="PS50103">
    <property type="entry name" value="ZF_C3H1"/>
    <property type="match status" value="3"/>
</dbReference>
<dbReference type="Gene3D" id="4.10.1000.10">
    <property type="entry name" value="Zinc finger, CCCH-type"/>
    <property type="match status" value="1"/>
</dbReference>
<feature type="region of interest" description="Disordered" evidence="7">
    <location>
        <begin position="788"/>
        <end position="829"/>
    </location>
</feature>
<feature type="region of interest" description="Disordered" evidence="7">
    <location>
        <begin position="235"/>
        <end position="306"/>
    </location>
</feature>
<feature type="compositionally biased region" description="Basic residues" evidence="7">
    <location>
        <begin position="115"/>
        <end position="126"/>
    </location>
</feature>
<feature type="region of interest" description="Disordered" evidence="7">
    <location>
        <begin position="699"/>
        <end position="736"/>
    </location>
</feature>
<feature type="compositionally biased region" description="Acidic residues" evidence="7">
    <location>
        <begin position="18"/>
        <end position="39"/>
    </location>
</feature>
<feature type="region of interest" description="Disordered" evidence="7">
    <location>
        <begin position="595"/>
        <end position="648"/>
    </location>
</feature>
<comment type="caution">
    <text evidence="9">The sequence shown here is derived from an EMBL/GenBank/DDBJ whole genome shotgun (WGS) entry which is preliminary data.</text>
</comment>
<feature type="compositionally biased region" description="Basic and acidic residues" evidence="7">
    <location>
        <begin position="84"/>
        <end position="94"/>
    </location>
</feature>
<dbReference type="InterPro" id="IPR045124">
    <property type="entry name" value="Su(sable)-like"/>
</dbReference>
<dbReference type="InterPro" id="IPR036855">
    <property type="entry name" value="Znf_CCCH_sf"/>
</dbReference>
<accession>A0ABP0GQ06</accession>
<feature type="region of interest" description="Disordered" evidence="7">
    <location>
        <begin position="559"/>
        <end position="583"/>
    </location>
</feature>
<feature type="compositionally biased region" description="Basic and acidic residues" evidence="7">
    <location>
        <begin position="923"/>
        <end position="939"/>
    </location>
</feature>
<dbReference type="Pfam" id="PF00642">
    <property type="entry name" value="zf-CCCH"/>
    <property type="match status" value="1"/>
</dbReference>
<dbReference type="Proteomes" id="UP001642483">
    <property type="component" value="Unassembled WGS sequence"/>
</dbReference>
<name>A0ABP0GQ06_CLALP</name>
<dbReference type="PANTHER" id="PTHR13119:SF12">
    <property type="entry name" value="PROTEIN SUPPRESSOR OF SABLE"/>
    <property type="match status" value="1"/>
</dbReference>
<keyword evidence="5 6" id="KW-0862">Zinc</keyword>
<feature type="compositionally biased region" description="Polar residues" evidence="7">
    <location>
        <begin position="141"/>
        <end position="152"/>
    </location>
</feature>
<feature type="domain" description="C3H1-type" evidence="8">
    <location>
        <begin position="303"/>
        <end position="330"/>
    </location>
</feature>
<feature type="zinc finger region" description="C3H1-type" evidence="6">
    <location>
        <begin position="336"/>
        <end position="363"/>
    </location>
</feature>
<feature type="compositionally biased region" description="Polar residues" evidence="7">
    <location>
        <begin position="1075"/>
        <end position="1086"/>
    </location>
</feature>
<feature type="compositionally biased region" description="Acidic residues" evidence="7">
    <location>
        <begin position="48"/>
        <end position="64"/>
    </location>
</feature>
<feature type="domain" description="C3H1-type" evidence="8">
    <location>
        <begin position="364"/>
        <end position="387"/>
    </location>
</feature>
<dbReference type="Pfam" id="PF14608">
    <property type="entry name" value="zf-CCCH_2"/>
    <property type="match status" value="1"/>
</dbReference>
<dbReference type="SUPFAM" id="SSF90229">
    <property type="entry name" value="CCCH zinc finger"/>
    <property type="match status" value="3"/>
</dbReference>
<feature type="compositionally biased region" description="Polar residues" evidence="7">
    <location>
        <begin position="1000"/>
        <end position="1011"/>
    </location>
</feature>
<proteinExistence type="predicted"/>
<protein>
    <recommendedName>
        <fullName evidence="8">C3H1-type domain-containing protein</fullName>
    </recommendedName>
</protein>
<evidence type="ECO:0000256" key="7">
    <source>
        <dbReference type="SAM" id="MobiDB-lite"/>
    </source>
</evidence>
<evidence type="ECO:0000256" key="6">
    <source>
        <dbReference type="PROSITE-ProRule" id="PRU00723"/>
    </source>
</evidence>
<feature type="zinc finger region" description="C3H1-type" evidence="6">
    <location>
        <begin position="303"/>
        <end position="330"/>
    </location>
</feature>
<feature type="compositionally biased region" description="Polar residues" evidence="7">
    <location>
        <begin position="595"/>
        <end position="608"/>
    </location>
</feature>
<evidence type="ECO:0000256" key="4">
    <source>
        <dbReference type="ARBA" id="ARBA00022771"/>
    </source>
</evidence>
<dbReference type="InterPro" id="IPR000571">
    <property type="entry name" value="Znf_CCCH"/>
</dbReference>
<evidence type="ECO:0000256" key="3">
    <source>
        <dbReference type="ARBA" id="ARBA00022737"/>
    </source>
</evidence>
<feature type="domain" description="C3H1-type" evidence="8">
    <location>
        <begin position="336"/>
        <end position="363"/>
    </location>
</feature>
<gene>
    <name evidence="9" type="ORF">CVLEPA_LOCUS27137</name>
</gene>
<feature type="compositionally biased region" description="Polar residues" evidence="7">
    <location>
        <begin position="1031"/>
        <end position="1040"/>
    </location>
</feature>
<dbReference type="InterPro" id="IPR054361">
    <property type="entry name" value="Znf-CCCH_ZC3H4/6/8"/>
</dbReference>
<evidence type="ECO:0000313" key="10">
    <source>
        <dbReference type="Proteomes" id="UP001642483"/>
    </source>
</evidence>
<keyword evidence="1" id="KW-0597">Phosphoprotein</keyword>
<evidence type="ECO:0000259" key="8">
    <source>
        <dbReference type="PROSITE" id="PS50103"/>
    </source>
</evidence>
<feature type="compositionally biased region" description="Polar residues" evidence="7">
    <location>
        <begin position="903"/>
        <end position="922"/>
    </location>
</feature>
<dbReference type="EMBL" id="CAWYQH010000141">
    <property type="protein sequence ID" value="CAK8693846.1"/>
    <property type="molecule type" value="Genomic_DNA"/>
</dbReference>
<evidence type="ECO:0000256" key="2">
    <source>
        <dbReference type="ARBA" id="ARBA00022723"/>
    </source>
</evidence>
<evidence type="ECO:0000256" key="1">
    <source>
        <dbReference type="ARBA" id="ARBA00022553"/>
    </source>
</evidence>
<feature type="compositionally biased region" description="Basic and acidic residues" evidence="7">
    <location>
        <begin position="626"/>
        <end position="648"/>
    </location>
</feature>
<dbReference type="PANTHER" id="PTHR13119">
    <property type="entry name" value="ZINC FINGER CCCH DOMAIN-CONTAINING PROTEI"/>
    <property type="match status" value="1"/>
</dbReference>
<feature type="compositionally biased region" description="Basic residues" evidence="7">
    <location>
        <begin position="68"/>
        <end position="83"/>
    </location>
</feature>
<evidence type="ECO:0000313" key="9">
    <source>
        <dbReference type="EMBL" id="CAK8693846.1"/>
    </source>
</evidence>
<feature type="region of interest" description="Disordered" evidence="7">
    <location>
        <begin position="995"/>
        <end position="1138"/>
    </location>
</feature>
<feature type="compositionally biased region" description="Basic residues" evidence="7">
    <location>
        <begin position="274"/>
        <end position="285"/>
    </location>
</feature>
<dbReference type="Pfam" id="PF22623">
    <property type="entry name" value="zf-CCCH_9"/>
    <property type="match status" value="1"/>
</dbReference>
<feature type="compositionally biased region" description="Polar residues" evidence="7">
    <location>
        <begin position="168"/>
        <end position="196"/>
    </location>
</feature>